<reference evidence="2 3" key="1">
    <citation type="journal article" date="2015" name="Genome Announc.">
        <title>Complete Genome Sequence of Pelosinus fermentans JBW45, a Member of a Remarkably Competitive Group of Negativicutes in the Firmicutes Phylum.</title>
        <authorList>
            <person name="De Leon K.B."/>
            <person name="Utturkar S.M."/>
            <person name="Camilleri L.B."/>
            <person name="Elias D.A."/>
            <person name="Arkin A.P."/>
            <person name="Fields M.W."/>
            <person name="Brown S.D."/>
            <person name="Wall J.D."/>
        </authorList>
    </citation>
    <scope>NUCLEOTIDE SEQUENCE [LARGE SCALE GENOMIC DNA]</scope>
    <source>
        <strain evidence="2 3">JBW45</strain>
    </source>
</reference>
<name>I9DB69_9FIRM</name>
<dbReference type="Gene3D" id="1.10.1200.10">
    <property type="entry name" value="ACP-like"/>
    <property type="match status" value="1"/>
</dbReference>
<organism evidence="2 3">
    <name type="scientific">Pelosinus fermentans JBW45</name>
    <dbReference type="NCBI Taxonomy" id="1192197"/>
    <lineage>
        <taxon>Bacteria</taxon>
        <taxon>Bacillati</taxon>
        <taxon>Bacillota</taxon>
        <taxon>Negativicutes</taxon>
        <taxon>Selenomonadales</taxon>
        <taxon>Sporomusaceae</taxon>
        <taxon>Pelosinus</taxon>
    </lineage>
</organism>
<dbReference type="Proteomes" id="UP000005361">
    <property type="component" value="Chromosome"/>
</dbReference>
<dbReference type="NCBIfam" id="NF005502">
    <property type="entry name" value="PRK07117.1"/>
    <property type="match status" value="1"/>
</dbReference>
<dbReference type="OrthoDB" id="487863at2"/>
<evidence type="ECO:0000313" key="2">
    <source>
        <dbReference type="EMBL" id="AJQ29669.1"/>
    </source>
</evidence>
<sequence>MKKEDIFEIIARNTCEVIPELEGHVFKPSDRLTELGANSVDRAEIVAMTMEALSLQIPRVELFGAKNIGELAEVLYEKSKSV</sequence>
<feature type="domain" description="Carrier" evidence="1">
    <location>
        <begin position="4"/>
        <end position="79"/>
    </location>
</feature>
<proteinExistence type="predicted"/>
<dbReference type="STRING" id="1192197.JBW_04338"/>
<protein>
    <submittedName>
        <fullName evidence="2">Acyl carrier protein familyprotein</fullName>
    </submittedName>
</protein>
<dbReference type="KEGG" id="pft:JBW_04338"/>
<gene>
    <name evidence="2" type="ORF">JBW_04338</name>
</gene>
<dbReference type="PROSITE" id="PS50075">
    <property type="entry name" value="CARRIER"/>
    <property type="match status" value="1"/>
</dbReference>
<reference evidence="3" key="2">
    <citation type="submission" date="2015-02" db="EMBL/GenBank/DDBJ databases">
        <title>Complete Genome Sequence of Pelosinus fermentans JBW45.</title>
        <authorList>
            <person name="De Leon K.B."/>
            <person name="Utturkar S.M."/>
            <person name="Camilleri L.B."/>
            <person name="Arkin A.P."/>
            <person name="Fields M.W."/>
            <person name="Brown S.D."/>
            <person name="Wall J.D."/>
        </authorList>
    </citation>
    <scope>NUCLEOTIDE SEQUENCE [LARGE SCALE GENOMIC DNA]</scope>
    <source>
        <strain evidence="3">JBW45</strain>
    </source>
</reference>
<dbReference type="InterPro" id="IPR036736">
    <property type="entry name" value="ACP-like_sf"/>
</dbReference>
<dbReference type="InterPro" id="IPR009081">
    <property type="entry name" value="PP-bd_ACP"/>
</dbReference>
<evidence type="ECO:0000259" key="1">
    <source>
        <dbReference type="PROSITE" id="PS50075"/>
    </source>
</evidence>
<dbReference type="Pfam" id="PF00550">
    <property type="entry name" value="PP-binding"/>
    <property type="match status" value="1"/>
</dbReference>
<dbReference type="SUPFAM" id="SSF47336">
    <property type="entry name" value="ACP-like"/>
    <property type="match status" value="1"/>
</dbReference>
<dbReference type="EMBL" id="CP010978">
    <property type="protein sequence ID" value="AJQ29669.1"/>
    <property type="molecule type" value="Genomic_DNA"/>
</dbReference>
<accession>I9DB69</accession>
<dbReference type="HOGENOM" id="CLU_108696_21_1_9"/>
<dbReference type="RefSeq" id="WP_007960099.1">
    <property type="nucleotide sequence ID" value="NZ_CP010978.1"/>
</dbReference>
<dbReference type="AlphaFoldDB" id="I9DB69"/>
<evidence type="ECO:0000313" key="3">
    <source>
        <dbReference type="Proteomes" id="UP000005361"/>
    </source>
</evidence>